<accession>A0A1H6XSM1</accession>
<protein>
    <recommendedName>
        <fullName evidence="4">FecR family protein</fullName>
    </recommendedName>
</protein>
<dbReference type="STRING" id="408657.SAMN04487995_3908"/>
<organism evidence="2 3">
    <name type="scientific">Dyadobacter koreensis</name>
    <dbReference type="NCBI Taxonomy" id="408657"/>
    <lineage>
        <taxon>Bacteria</taxon>
        <taxon>Pseudomonadati</taxon>
        <taxon>Bacteroidota</taxon>
        <taxon>Cytophagia</taxon>
        <taxon>Cytophagales</taxon>
        <taxon>Spirosomataceae</taxon>
        <taxon>Dyadobacter</taxon>
    </lineage>
</organism>
<evidence type="ECO:0000313" key="2">
    <source>
        <dbReference type="EMBL" id="SEJ27565.1"/>
    </source>
</evidence>
<dbReference type="RefSeq" id="WP_090337928.1">
    <property type="nucleotide sequence ID" value="NZ_FNXY01000006.1"/>
</dbReference>
<keyword evidence="1" id="KW-0732">Signal</keyword>
<evidence type="ECO:0008006" key="4">
    <source>
        <dbReference type="Google" id="ProtNLM"/>
    </source>
</evidence>
<dbReference type="OrthoDB" id="1100665at2"/>
<dbReference type="AlphaFoldDB" id="A0A1H6XSM1"/>
<sequence length="235" mass="27470">MIKIFSIFCILICIYTNLNAQNTDKTIRVKNGSDIRKTVPMRDRYLYEEFKEGKVFFRNGNISKSPLNYSLFHREIQFISPAKDTLLLGDNDFISKIIIQSDTFYFDRSHGHIQKIGNYGKIKLGKQQMLLIMGNEKYAGYNEYSGTAAVSSFSNFSNRNGELQQLQSNDKLILRRKSDYYLIDQNLRFALPNRANFLKLFPEKRKDITAYLKENETDFLKETDLVKLLEFCQSL</sequence>
<keyword evidence="3" id="KW-1185">Reference proteome</keyword>
<feature type="chain" id="PRO_5011748770" description="FecR family protein" evidence="1">
    <location>
        <begin position="21"/>
        <end position="235"/>
    </location>
</feature>
<evidence type="ECO:0000256" key="1">
    <source>
        <dbReference type="SAM" id="SignalP"/>
    </source>
</evidence>
<reference evidence="2 3" key="1">
    <citation type="submission" date="2016-10" db="EMBL/GenBank/DDBJ databases">
        <authorList>
            <person name="de Groot N.N."/>
        </authorList>
    </citation>
    <scope>NUCLEOTIDE SEQUENCE [LARGE SCALE GENOMIC DNA]</scope>
    <source>
        <strain evidence="2 3">DSM 19938</strain>
    </source>
</reference>
<gene>
    <name evidence="2" type="ORF">SAMN04487995_3908</name>
</gene>
<name>A0A1H6XSM1_9BACT</name>
<feature type="signal peptide" evidence="1">
    <location>
        <begin position="1"/>
        <end position="20"/>
    </location>
</feature>
<dbReference type="Proteomes" id="UP000199532">
    <property type="component" value="Unassembled WGS sequence"/>
</dbReference>
<dbReference type="EMBL" id="FNXY01000006">
    <property type="protein sequence ID" value="SEJ27565.1"/>
    <property type="molecule type" value="Genomic_DNA"/>
</dbReference>
<proteinExistence type="predicted"/>
<evidence type="ECO:0000313" key="3">
    <source>
        <dbReference type="Proteomes" id="UP000199532"/>
    </source>
</evidence>